<evidence type="ECO:0000313" key="7">
    <source>
        <dbReference type="EMBL" id="SES18492.1"/>
    </source>
</evidence>
<evidence type="ECO:0000313" key="8">
    <source>
        <dbReference type="Proteomes" id="UP000199687"/>
    </source>
</evidence>
<evidence type="ECO:0000259" key="5">
    <source>
        <dbReference type="PROSITE" id="PS50042"/>
    </source>
</evidence>
<protein>
    <submittedName>
        <fullName evidence="7">CRP/FNR family transcriptional regulator, anaerobic regulatory protein</fullName>
    </submittedName>
</protein>
<dbReference type="PRINTS" id="PR00034">
    <property type="entry name" value="HTHCRP"/>
</dbReference>
<dbReference type="InterPro" id="IPR036390">
    <property type="entry name" value="WH_DNA-bd_sf"/>
</dbReference>
<dbReference type="GO" id="GO:0003700">
    <property type="term" value="F:DNA-binding transcription factor activity"/>
    <property type="evidence" value="ECO:0007669"/>
    <property type="project" value="TreeGrafter"/>
</dbReference>
<feature type="domain" description="Cyclic nucleotide-binding" evidence="5">
    <location>
        <begin position="22"/>
        <end position="143"/>
    </location>
</feature>
<evidence type="ECO:0000259" key="6">
    <source>
        <dbReference type="PROSITE" id="PS51063"/>
    </source>
</evidence>
<gene>
    <name evidence="7" type="ORF">SAMN04487944_12258</name>
</gene>
<organism evidence="7 8">
    <name type="scientific">Gracilibacillus ureilyticus</name>
    <dbReference type="NCBI Taxonomy" id="531814"/>
    <lineage>
        <taxon>Bacteria</taxon>
        <taxon>Bacillati</taxon>
        <taxon>Bacillota</taxon>
        <taxon>Bacilli</taxon>
        <taxon>Bacillales</taxon>
        <taxon>Bacillaceae</taxon>
        <taxon>Gracilibacillus</taxon>
    </lineage>
</organism>
<dbReference type="SUPFAM" id="SSF46785">
    <property type="entry name" value="Winged helix' DNA-binding domain"/>
    <property type="match status" value="1"/>
</dbReference>
<keyword evidence="2" id="KW-0238">DNA-binding</keyword>
<dbReference type="CDD" id="cd00038">
    <property type="entry name" value="CAP_ED"/>
    <property type="match status" value="1"/>
</dbReference>
<accession>A0A1H9V9X1</accession>
<dbReference type="Gene3D" id="2.60.120.10">
    <property type="entry name" value="Jelly Rolls"/>
    <property type="match status" value="1"/>
</dbReference>
<dbReference type="InterPro" id="IPR050397">
    <property type="entry name" value="Env_Response_Regulators"/>
</dbReference>
<dbReference type="InterPro" id="IPR012318">
    <property type="entry name" value="HTH_CRP"/>
</dbReference>
<proteinExistence type="predicted"/>
<reference evidence="7 8" key="1">
    <citation type="submission" date="2016-10" db="EMBL/GenBank/DDBJ databases">
        <authorList>
            <person name="de Groot N.N."/>
        </authorList>
    </citation>
    <scope>NUCLEOTIDE SEQUENCE [LARGE SCALE GENOMIC DNA]</scope>
    <source>
        <strain evidence="7 8">CGMCC 1.7727</strain>
    </source>
</reference>
<dbReference type="PROSITE" id="PS50042">
    <property type="entry name" value="CNMP_BINDING_3"/>
    <property type="match status" value="1"/>
</dbReference>
<evidence type="ECO:0000256" key="1">
    <source>
        <dbReference type="ARBA" id="ARBA00023015"/>
    </source>
</evidence>
<sequence>MEQNQCCHHKHGHAECIRIVPIFNHLEDSQMDLIAESAKTLRLQKGEILFRAGEEDDTLYIINSGKARIYRLSDSGKEQLVRMLNPGDFTGEVAIFQSGSIHENYAEALQNTSICLIKREDLQKYLVEYPQISIKILSEVTARLKDSEKQTTQVAIENVESRIISFLAENVEKGNGNSPTVTLPMSKKDLASYLGTTPETISRKFSTLEGLELIKQLPRKKIKIMDLDQLLLHAKYK</sequence>
<dbReference type="AlphaFoldDB" id="A0A1H9V9X1"/>
<dbReference type="InterPro" id="IPR014710">
    <property type="entry name" value="RmlC-like_jellyroll"/>
</dbReference>
<feature type="domain" description="HTH crp-type" evidence="6">
    <location>
        <begin position="157"/>
        <end position="228"/>
    </location>
</feature>
<dbReference type="InterPro" id="IPR018490">
    <property type="entry name" value="cNMP-bd_dom_sf"/>
</dbReference>
<dbReference type="InterPro" id="IPR000595">
    <property type="entry name" value="cNMP-bd_dom"/>
</dbReference>
<dbReference type="InterPro" id="IPR036388">
    <property type="entry name" value="WH-like_DNA-bd_sf"/>
</dbReference>
<dbReference type="SMART" id="SM00419">
    <property type="entry name" value="HTH_CRP"/>
    <property type="match status" value="1"/>
</dbReference>
<dbReference type="STRING" id="531814.SAMN04487944_12258"/>
<dbReference type="Gene3D" id="1.10.10.10">
    <property type="entry name" value="Winged helix-like DNA-binding domain superfamily/Winged helix DNA-binding domain"/>
    <property type="match status" value="1"/>
</dbReference>
<keyword evidence="8" id="KW-1185">Reference proteome</keyword>
<dbReference type="EMBL" id="FOGL01000022">
    <property type="protein sequence ID" value="SES18492.1"/>
    <property type="molecule type" value="Genomic_DNA"/>
</dbReference>
<keyword evidence="4" id="KW-0804">Transcription</keyword>
<dbReference type="Proteomes" id="UP000199687">
    <property type="component" value="Unassembled WGS sequence"/>
</dbReference>
<evidence type="ECO:0000256" key="4">
    <source>
        <dbReference type="ARBA" id="ARBA00023163"/>
    </source>
</evidence>
<dbReference type="PANTHER" id="PTHR24567:SF26">
    <property type="entry name" value="REGULATORY PROTEIN YEIL"/>
    <property type="match status" value="1"/>
</dbReference>
<keyword evidence="1" id="KW-0805">Transcription regulation</keyword>
<name>A0A1H9V9X1_9BACI</name>
<evidence type="ECO:0000256" key="2">
    <source>
        <dbReference type="ARBA" id="ARBA00023125"/>
    </source>
</evidence>
<dbReference type="GO" id="GO:0003677">
    <property type="term" value="F:DNA binding"/>
    <property type="evidence" value="ECO:0007669"/>
    <property type="project" value="UniProtKB-KW"/>
</dbReference>
<dbReference type="Pfam" id="PF13545">
    <property type="entry name" value="HTH_Crp_2"/>
    <property type="match status" value="1"/>
</dbReference>
<dbReference type="SUPFAM" id="SSF51206">
    <property type="entry name" value="cAMP-binding domain-like"/>
    <property type="match status" value="1"/>
</dbReference>
<keyword evidence="3" id="KW-0010">Activator</keyword>
<dbReference type="PROSITE" id="PS51063">
    <property type="entry name" value="HTH_CRP_2"/>
    <property type="match status" value="1"/>
</dbReference>
<dbReference type="CDD" id="cd00092">
    <property type="entry name" value="HTH_CRP"/>
    <property type="match status" value="1"/>
</dbReference>
<dbReference type="Pfam" id="PF00027">
    <property type="entry name" value="cNMP_binding"/>
    <property type="match status" value="1"/>
</dbReference>
<evidence type="ECO:0000256" key="3">
    <source>
        <dbReference type="ARBA" id="ARBA00023159"/>
    </source>
</evidence>
<dbReference type="RefSeq" id="WP_089743556.1">
    <property type="nucleotide sequence ID" value="NZ_FOGL01000022.1"/>
</dbReference>
<dbReference type="SMART" id="SM00100">
    <property type="entry name" value="cNMP"/>
    <property type="match status" value="1"/>
</dbReference>
<dbReference type="PANTHER" id="PTHR24567">
    <property type="entry name" value="CRP FAMILY TRANSCRIPTIONAL REGULATORY PROTEIN"/>
    <property type="match status" value="1"/>
</dbReference>
<dbReference type="OrthoDB" id="9798104at2"/>
<dbReference type="GO" id="GO:0005829">
    <property type="term" value="C:cytosol"/>
    <property type="evidence" value="ECO:0007669"/>
    <property type="project" value="TreeGrafter"/>
</dbReference>